<dbReference type="AlphaFoldDB" id="A0A9N9E1U4"/>
<dbReference type="Proteomes" id="UP000789570">
    <property type="component" value="Unassembled WGS sequence"/>
</dbReference>
<feature type="non-terminal residue" evidence="1">
    <location>
        <position position="1"/>
    </location>
</feature>
<proteinExistence type="predicted"/>
<evidence type="ECO:0000313" key="2">
    <source>
        <dbReference type="Proteomes" id="UP000789570"/>
    </source>
</evidence>
<keyword evidence="2" id="KW-1185">Reference proteome</keyword>
<evidence type="ECO:0000313" key="1">
    <source>
        <dbReference type="EMBL" id="CAG8655359.1"/>
    </source>
</evidence>
<dbReference type="EMBL" id="CAJVPQ010004620">
    <property type="protein sequence ID" value="CAG8655359.1"/>
    <property type="molecule type" value="Genomic_DNA"/>
</dbReference>
<sequence length="43" mass="4634">PFEFELDWTSTLGPKSISPLLGIEQSPIPTLTLVGGLGDGYTW</sequence>
<reference evidence="1" key="1">
    <citation type="submission" date="2021-06" db="EMBL/GenBank/DDBJ databases">
        <authorList>
            <person name="Kallberg Y."/>
            <person name="Tangrot J."/>
            <person name="Rosling A."/>
        </authorList>
    </citation>
    <scope>NUCLEOTIDE SEQUENCE</scope>
    <source>
        <strain evidence="1">UK204</strain>
    </source>
</reference>
<protein>
    <submittedName>
        <fullName evidence="1">14225_t:CDS:1</fullName>
    </submittedName>
</protein>
<dbReference type="OrthoDB" id="10527586at2759"/>
<comment type="caution">
    <text evidence="1">The sequence shown here is derived from an EMBL/GenBank/DDBJ whole genome shotgun (WGS) entry which is preliminary data.</text>
</comment>
<organism evidence="1 2">
    <name type="scientific">Funneliformis caledonium</name>
    <dbReference type="NCBI Taxonomy" id="1117310"/>
    <lineage>
        <taxon>Eukaryota</taxon>
        <taxon>Fungi</taxon>
        <taxon>Fungi incertae sedis</taxon>
        <taxon>Mucoromycota</taxon>
        <taxon>Glomeromycotina</taxon>
        <taxon>Glomeromycetes</taxon>
        <taxon>Glomerales</taxon>
        <taxon>Glomeraceae</taxon>
        <taxon>Funneliformis</taxon>
    </lineage>
</organism>
<gene>
    <name evidence="1" type="ORF">FCALED_LOCUS11282</name>
</gene>
<name>A0A9N9E1U4_9GLOM</name>
<accession>A0A9N9E1U4</accession>